<organism evidence="1 2">
    <name type="scientific">Trichonephila clavata</name>
    <name type="common">Joro spider</name>
    <name type="synonym">Nephila clavata</name>
    <dbReference type="NCBI Taxonomy" id="2740835"/>
    <lineage>
        <taxon>Eukaryota</taxon>
        <taxon>Metazoa</taxon>
        <taxon>Ecdysozoa</taxon>
        <taxon>Arthropoda</taxon>
        <taxon>Chelicerata</taxon>
        <taxon>Arachnida</taxon>
        <taxon>Araneae</taxon>
        <taxon>Araneomorphae</taxon>
        <taxon>Entelegynae</taxon>
        <taxon>Araneoidea</taxon>
        <taxon>Nephilidae</taxon>
        <taxon>Trichonephila</taxon>
    </lineage>
</organism>
<gene>
    <name evidence="1" type="ORF">TNCT_191391</name>
</gene>
<keyword evidence="2" id="KW-1185">Reference proteome</keyword>
<name>A0A8X6GP62_TRICU</name>
<accession>A0A8X6GP62</accession>
<evidence type="ECO:0000313" key="2">
    <source>
        <dbReference type="Proteomes" id="UP000887116"/>
    </source>
</evidence>
<protein>
    <submittedName>
        <fullName evidence="1">Uncharacterized protein</fullName>
    </submittedName>
</protein>
<dbReference type="EMBL" id="BMAO01006405">
    <property type="protein sequence ID" value="GFR08297.1"/>
    <property type="molecule type" value="Genomic_DNA"/>
</dbReference>
<sequence length="79" mass="9120">MFAVSVFSWSLIEEQKREGLCHVTENSQTTLVLLKVRSIPVLELYIGRSMLPFIVKVNESHDVQHLVSVLNFFYLSRVP</sequence>
<dbReference type="OrthoDB" id="10354261at2759"/>
<proteinExistence type="predicted"/>
<comment type="caution">
    <text evidence="1">The sequence shown here is derived from an EMBL/GenBank/DDBJ whole genome shotgun (WGS) entry which is preliminary data.</text>
</comment>
<reference evidence="1" key="1">
    <citation type="submission" date="2020-07" db="EMBL/GenBank/DDBJ databases">
        <title>Multicomponent nature underlies the extraordinary mechanical properties of spider dragline silk.</title>
        <authorList>
            <person name="Kono N."/>
            <person name="Nakamura H."/>
            <person name="Mori M."/>
            <person name="Yoshida Y."/>
            <person name="Ohtoshi R."/>
            <person name="Malay A.D."/>
            <person name="Moran D.A.P."/>
            <person name="Tomita M."/>
            <person name="Numata K."/>
            <person name="Arakawa K."/>
        </authorList>
    </citation>
    <scope>NUCLEOTIDE SEQUENCE</scope>
</reference>
<dbReference type="AlphaFoldDB" id="A0A8X6GP62"/>
<evidence type="ECO:0000313" key="1">
    <source>
        <dbReference type="EMBL" id="GFR08297.1"/>
    </source>
</evidence>
<dbReference type="Proteomes" id="UP000887116">
    <property type="component" value="Unassembled WGS sequence"/>
</dbReference>